<accession>A0A1G6XRB0</accession>
<keyword evidence="1" id="KW-0233">DNA recombination</keyword>
<sequence>MVHLPPLLADLLREHRDRNPDARFVSTGAHGALWRWSNFRRRIWLPALAGNPKLGSAPLQEDMHFHDLHHIHQTRLIEDSAPRVLRLTRLGHRRKDVDDDYSHVTDAMVERMLIRLQTRWEQDGGWTWPETDAVPTKAARPLRYGDWSDHAASQNDQRPAGKIRWQGVDLHV</sequence>
<dbReference type="GO" id="GO:0015074">
    <property type="term" value="P:DNA integration"/>
    <property type="evidence" value="ECO:0007669"/>
    <property type="project" value="InterPro"/>
</dbReference>
<evidence type="ECO:0000313" key="4">
    <source>
        <dbReference type="Proteomes" id="UP000199501"/>
    </source>
</evidence>
<dbReference type="SUPFAM" id="SSF56349">
    <property type="entry name" value="DNA breaking-rejoining enzymes"/>
    <property type="match status" value="1"/>
</dbReference>
<name>A0A1G6XRB0_9PSEU</name>
<evidence type="ECO:0000256" key="1">
    <source>
        <dbReference type="ARBA" id="ARBA00023172"/>
    </source>
</evidence>
<dbReference type="Proteomes" id="UP000199501">
    <property type="component" value="Unassembled WGS sequence"/>
</dbReference>
<evidence type="ECO:0000313" key="3">
    <source>
        <dbReference type="EMBL" id="SDD80708.1"/>
    </source>
</evidence>
<dbReference type="InterPro" id="IPR013762">
    <property type="entry name" value="Integrase-like_cat_sf"/>
</dbReference>
<dbReference type="AlphaFoldDB" id="A0A1G6XRB0"/>
<organism evidence="3 4">
    <name type="scientific">Actinokineospora iranica</name>
    <dbReference type="NCBI Taxonomy" id="1271860"/>
    <lineage>
        <taxon>Bacteria</taxon>
        <taxon>Bacillati</taxon>
        <taxon>Actinomycetota</taxon>
        <taxon>Actinomycetes</taxon>
        <taxon>Pseudonocardiales</taxon>
        <taxon>Pseudonocardiaceae</taxon>
        <taxon>Actinokineospora</taxon>
    </lineage>
</organism>
<dbReference type="Gene3D" id="1.10.443.10">
    <property type="entry name" value="Intergrase catalytic core"/>
    <property type="match status" value="1"/>
</dbReference>
<feature type="region of interest" description="Disordered" evidence="2">
    <location>
        <begin position="148"/>
        <end position="172"/>
    </location>
</feature>
<dbReference type="GO" id="GO:0006310">
    <property type="term" value="P:DNA recombination"/>
    <property type="evidence" value="ECO:0007669"/>
    <property type="project" value="UniProtKB-KW"/>
</dbReference>
<proteinExistence type="predicted"/>
<dbReference type="InterPro" id="IPR011010">
    <property type="entry name" value="DNA_brk_join_enz"/>
</dbReference>
<evidence type="ECO:0008006" key="5">
    <source>
        <dbReference type="Google" id="ProtNLM"/>
    </source>
</evidence>
<gene>
    <name evidence="3" type="ORF">SAMN05216174_11887</name>
</gene>
<dbReference type="EMBL" id="FMZZ01000018">
    <property type="protein sequence ID" value="SDD80708.1"/>
    <property type="molecule type" value="Genomic_DNA"/>
</dbReference>
<reference evidence="4" key="1">
    <citation type="submission" date="2016-10" db="EMBL/GenBank/DDBJ databases">
        <authorList>
            <person name="Varghese N."/>
            <person name="Submissions S."/>
        </authorList>
    </citation>
    <scope>NUCLEOTIDE SEQUENCE [LARGE SCALE GENOMIC DNA]</scope>
    <source>
        <strain evidence="4">IBRC-M 10403</strain>
    </source>
</reference>
<protein>
    <recommendedName>
        <fullName evidence="5">Phage integrase family protein</fullName>
    </recommendedName>
</protein>
<evidence type="ECO:0000256" key="2">
    <source>
        <dbReference type="SAM" id="MobiDB-lite"/>
    </source>
</evidence>
<keyword evidence="4" id="KW-1185">Reference proteome</keyword>
<dbReference type="GO" id="GO:0003677">
    <property type="term" value="F:DNA binding"/>
    <property type="evidence" value="ECO:0007669"/>
    <property type="project" value="InterPro"/>
</dbReference>